<dbReference type="EMBL" id="BGPR01001160">
    <property type="protein sequence ID" value="GBM46985.1"/>
    <property type="molecule type" value="Genomic_DNA"/>
</dbReference>
<dbReference type="Proteomes" id="UP000499080">
    <property type="component" value="Unassembled WGS sequence"/>
</dbReference>
<evidence type="ECO:0000313" key="2">
    <source>
        <dbReference type="Proteomes" id="UP000499080"/>
    </source>
</evidence>
<name>A0A4Y2G2U7_ARAVE</name>
<gene>
    <name evidence="1" type="ORF">AVEN_217287_1</name>
</gene>
<evidence type="ECO:0000313" key="1">
    <source>
        <dbReference type="EMBL" id="GBM46985.1"/>
    </source>
</evidence>
<protein>
    <submittedName>
        <fullName evidence="1">Uncharacterized protein</fullName>
    </submittedName>
</protein>
<accession>A0A4Y2G2U7</accession>
<reference evidence="1 2" key="1">
    <citation type="journal article" date="2019" name="Sci. Rep.">
        <title>Orb-weaving spider Araneus ventricosus genome elucidates the spidroin gene catalogue.</title>
        <authorList>
            <person name="Kono N."/>
            <person name="Nakamura H."/>
            <person name="Ohtoshi R."/>
            <person name="Moran D.A.P."/>
            <person name="Shinohara A."/>
            <person name="Yoshida Y."/>
            <person name="Fujiwara M."/>
            <person name="Mori M."/>
            <person name="Tomita M."/>
            <person name="Arakawa K."/>
        </authorList>
    </citation>
    <scope>NUCLEOTIDE SEQUENCE [LARGE SCALE GENOMIC DNA]</scope>
</reference>
<proteinExistence type="predicted"/>
<sequence>MAIKENSADRGLTSRCEATRGLFWDGPRNFEPPSDDEDDTSLSKLLHHTLPAGARLTPVRFTALPPREKPFFFFLILLI</sequence>
<keyword evidence="2" id="KW-1185">Reference proteome</keyword>
<dbReference type="AlphaFoldDB" id="A0A4Y2G2U7"/>
<comment type="caution">
    <text evidence="1">The sequence shown here is derived from an EMBL/GenBank/DDBJ whole genome shotgun (WGS) entry which is preliminary data.</text>
</comment>
<organism evidence="1 2">
    <name type="scientific">Araneus ventricosus</name>
    <name type="common">Orbweaver spider</name>
    <name type="synonym">Epeira ventricosa</name>
    <dbReference type="NCBI Taxonomy" id="182803"/>
    <lineage>
        <taxon>Eukaryota</taxon>
        <taxon>Metazoa</taxon>
        <taxon>Ecdysozoa</taxon>
        <taxon>Arthropoda</taxon>
        <taxon>Chelicerata</taxon>
        <taxon>Arachnida</taxon>
        <taxon>Araneae</taxon>
        <taxon>Araneomorphae</taxon>
        <taxon>Entelegynae</taxon>
        <taxon>Araneoidea</taxon>
        <taxon>Araneidae</taxon>
        <taxon>Araneus</taxon>
    </lineage>
</organism>